<organism evidence="1 2">
    <name type="scientific">Microcoleus anatoxicus PTRS2</name>
    <dbReference type="NCBI Taxonomy" id="2705321"/>
    <lineage>
        <taxon>Bacteria</taxon>
        <taxon>Bacillati</taxon>
        <taxon>Cyanobacteriota</taxon>
        <taxon>Cyanophyceae</taxon>
        <taxon>Oscillatoriophycideae</taxon>
        <taxon>Oscillatoriales</taxon>
        <taxon>Microcoleaceae</taxon>
        <taxon>Microcoleus</taxon>
        <taxon>Microcoleus anatoxicus</taxon>
    </lineage>
</organism>
<name>A0ABU8YL86_9CYAN</name>
<dbReference type="RefSeq" id="WP_340523981.1">
    <property type="nucleotide sequence ID" value="NZ_JBBLXS010000095.1"/>
</dbReference>
<sequence length="61" mass="6429">MAQPELNGSIGRSGLHWARSGIWAIVLTNIILATNFQLSPLDCPVSAGTSTAIANSDCIQF</sequence>
<evidence type="ECO:0000313" key="2">
    <source>
        <dbReference type="Proteomes" id="UP001384579"/>
    </source>
</evidence>
<gene>
    <name evidence="1" type="ORF">WMG39_09605</name>
</gene>
<dbReference type="EMBL" id="JBBLXS010000095">
    <property type="protein sequence ID" value="MEK0185114.1"/>
    <property type="molecule type" value="Genomic_DNA"/>
</dbReference>
<keyword evidence="2" id="KW-1185">Reference proteome</keyword>
<dbReference type="Proteomes" id="UP001384579">
    <property type="component" value="Unassembled WGS sequence"/>
</dbReference>
<protein>
    <submittedName>
        <fullName evidence="1">Uncharacterized protein</fullName>
    </submittedName>
</protein>
<comment type="caution">
    <text evidence="1">The sequence shown here is derived from an EMBL/GenBank/DDBJ whole genome shotgun (WGS) entry which is preliminary data.</text>
</comment>
<accession>A0ABU8YL86</accession>
<evidence type="ECO:0000313" key="1">
    <source>
        <dbReference type="EMBL" id="MEK0185114.1"/>
    </source>
</evidence>
<reference evidence="1 2" key="1">
    <citation type="journal article" date="2020" name="Harmful Algae">
        <title>Molecular and morphological characterization of a novel dihydroanatoxin-a producing Microcoleus species (cyanobacteria) from the Russian River, California, USA.</title>
        <authorList>
            <person name="Conklin K.Y."/>
            <person name="Stancheva R."/>
            <person name="Otten T.G."/>
            <person name="Fadness R."/>
            <person name="Boyer G.L."/>
            <person name="Read B."/>
            <person name="Zhang X."/>
            <person name="Sheath R.G."/>
        </authorList>
    </citation>
    <scope>NUCLEOTIDE SEQUENCE [LARGE SCALE GENOMIC DNA]</scope>
    <source>
        <strain evidence="1 2">PTRS2</strain>
    </source>
</reference>
<proteinExistence type="predicted"/>